<accession>A0ACB0DXS5</accession>
<evidence type="ECO:0000313" key="2">
    <source>
        <dbReference type="Proteomes" id="UP001162501"/>
    </source>
</evidence>
<dbReference type="EMBL" id="OX596095">
    <property type="protein sequence ID" value="CAI9692871.1"/>
    <property type="molecule type" value="Genomic_DNA"/>
</dbReference>
<organism evidence="1 2">
    <name type="scientific">Rangifer tarandus platyrhynchus</name>
    <name type="common">Svalbard reindeer</name>
    <dbReference type="NCBI Taxonomy" id="3082113"/>
    <lineage>
        <taxon>Eukaryota</taxon>
        <taxon>Metazoa</taxon>
        <taxon>Chordata</taxon>
        <taxon>Craniata</taxon>
        <taxon>Vertebrata</taxon>
        <taxon>Euteleostomi</taxon>
        <taxon>Mammalia</taxon>
        <taxon>Eutheria</taxon>
        <taxon>Laurasiatheria</taxon>
        <taxon>Artiodactyla</taxon>
        <taxon>Ruminantia</taxon>
        <taxon>Pecora</taxon>
        <taxon>Cervidae</taxon>
        <taxon>Odocoileinae</taxon>
        <taxon>Rangifer</taxon>
    </lineage>
</organism>
<protein>
    <submittedName>
        <fullName evidence="1">Uncharacterized protein</fullName>
    </submittedName>
</protein>
<proteinExistence type="predicted"/>
<reference evidence="1" key="1">
    <citation type="submission" date="2023-05" db="EMBL/GenBank/DDBJ databases">
        <authorList>
            <consortium name="ELIXIR-Norway"/>
        </authorList>
    </citation>
    <scope>NUCLEOTIDE SEQUENCE</scope>
</reference>
<gene>
    <name evidence="1" type="ORF">MRATA1EN3_LOCUS4084</name>
</gene>
<dbReference type="Proteomes" id="UP001162501">
    <property type="component" value="Chromosome 11"/>
</dbReference>
<evidence type="ECO:0000313" key="1">
    <source>
        <dbReference type="EMBL" id="CAI9692871.1"/>
    </source>
</evidence>
<name>A0ACB0DXS5_RANTA</name>
<sequence length="99" mass="10895">MLTHKQDEKYTTKAEKDMCSRDLMWEAPHCLPSGTAFRMQLASLRSSQEGPGTKRQAFAKASVDPAAGAPSSTLIREEEPFLHPEGRDGVSHGRALEPE</sequence>